<evidence type="ECO:0000256" key="4">
    <source>
        <dbReference type="ARBA" id="ARBA00023136"/>
    </source>
</evidence>
<comment type="subcellular location">
    <subcellularLocation>
        <location evidence="1">Endomembrane system</location>
        <topology evidence="1">Multi-pass membrane protein</topology>
    </subcellularLocation>
</comment>
<dbReference type="Pfam" id="PF01988">
    <property type="entry name" value="VIT1"/>
    <property type="match status" value="1"/>
</dbReference>
<reference evidence="6" key="1">
    <citation type="submission" date="2020-10" db="EMBL/GenBank/DDBJ databases">
        <authorList>
            <person name="Gilroy R."/>
        </authorList>
    </citation>
    <scope>NUCLEOTIDE SEQUENCE</scope>
    <source>
        <strain evidence="6">C6-149</strain>
    </source>
</reference>
<dbReference type="AlphaFoldDB" id="A0A9D9E6M5"/>
<dbReference type="Proteomes" id="UP000823614">
    <property type="component" value="Unassembled WGS sequence"/>
</dbReference>
<evidence type="ECO:0000313" key="6">
    <source>
        <dbReference type="EMBL" id="MBO8440921.1"/>
    </source>
</evidence>
<keyword evidence="3 5" id="KW-1133">Transmembrane helix</keyword>
<feature type="transmembrane region" description="Helical" evidence="5">
    <location>
        <begin position="171"/>
        <end position="189"/>
    </location>
</feature>
<feature type="transmembrane region" description="Helical" evidence="5">
    <location>
        <begin position="12"/>
        <end position="36"/>
    </location>
</feature>
<proteinExistence type="predicted"/>
<keyword evidence="4 5" id="KW-0472">Membrane</keyword>
<dbReference type="CDD" id="cd02432">
    <property type="entry name" value="Nodulin-21_like_1"/>
    <property type="match status" value="1"/>
</dbReference>
<accession>A0A9D9E6M5</accession>
<evidence type="ECO:0000256" key="1">
    <source>
        <dbReference type="ARBA" id="ARBA00004127"/>
    </source>
</evidence>
<evidence type="ECO:0000256" key="5">
    <source>
        <dbReference type="SAM" id="Phobius"/>
    </source>
</evidence>
<dbReference type="InterPro" id="IPR008217">
    <property type="entry name" value="Ccc1_fam"/>
</dbReference>
<feature type="transmembrane region" description="Helical" evidence="5">
    <location>
        <begin position="201"/>
        <end position="218"/>
    </location>
</feature>
<comment type="caution">
    <text evidence="6">The sequence shown here is derived from an EMBL/GenBank/DDBJ whole genome shotgun (WGS) entry which is preliminary data.</text>
</comment>
<gene>
    <name evidence="6" type="ORF">IAA89_00500</name>
</gene>
<keyword evidence="2 5" id="KW-0812">Transmembrane</keyword>
<reference evidence="6" key="2">
    <citation type="journal article" date="2021" name="PeerJ">
        <title>Extensive microbial diversity within the chicken gut microbiome revealed by metagenomics and culture.</title>
        <authorList>
            <person name="Gilroy R."/>
            <person name="Ravi A."/>
            <person name="Getino M."/>
            <person name="Pursley I."/>
            <person name="Horton D.L."/>
            <person name="Alikhan N.F."/>
            <person name="Baker D."/>
            <person name="Gharbi K."/>
            <person name="Hall N."/>
            <person name="Watson M."/>
            <person name="Adriaenssens E.M."/>
            <person name="Foster-Nyarko E."/>
            <person name="Jarju S."/>
            <person name="Secka A."/>
            <person name="Antonio M."/>
            <person name="Oren A."/>
            <person name="Chaudhuri R.R."/>
            <person name="La Ragione R."/>
            <person name="Hildebrand F."/>
            <person name="Pallen M.J."/>
        </authorList>
    </citation>
    <scope>NUCLEOTIDE SEQUENCE</scope>
    <source>
        <strain evidence="6">C6-149</strain>
    </source>
</reference>
<dbReference type="PANTHER" id="PTHR31851">
    <property type="entry name" value="FE(2+)/MN(2+) TRANSPORTER PCL1"/>
    <property type="match status" value="1"/>
</dbReference>
<evidence type="ECO:0000313" key="7">
    <source>
        <dbReference type="Proteomes" id="UP000823614"/>
    </source>
</evidence>
<name>A0A9D9E6M5_9LACO</name>
<feature type="transmembrane region" description="Helical" evidence="5">
    <location>
        <begin position="141"/>
        <end position="165"/>
    </location>
</feature>
<organism evidence="6 7">
    <name type="scientific">Candidatus Gallilactobacillus intestinavium</name>
    <dbReference type="NCBI Taxonomy" id="2840838"/>
    <lineage>
        <taxon>Bacteria</taxon>
        <taxon>Bacillati</taxon>
        <taxon>Bacillota</taxon>
        <taxon>Bacilli</taxon>
        <taxon>Lactobacillales</taxon>
        <taxon>Lactobacillaceae</taxon>
        <taxon>Lactobacillaceae incertae sedis</taxon>
        <taxon>Candidatus Gallilactobacillus</taxon>
    </lineage>
</organism>
<sequence length="222" mass="24474">MKHIINMERLNTLRAGVLGSNDGILTVVGVLLSVGVATNNRFTILMAGLSDLLACAFSMSTGEYSSVSSQKDTELSLIKLEKKLIKEEPQKELLTIKEYYKSHGVSNVTSELIAKQLMKTNALNTLLRIKYNITNSYMNPWYAALSSFVSALSGGFFPLLAMLIFKENMRWMATIMAVILVVAITGYLSAKLSNGSIKKSIIRNIIVGIITMCIHYEIGLLI</sequence>
<dbReference type="GO" id="GO:0012505">
    <property type="term" value="C:endomembrane system"/>
    <property type="evidence" value="ECO:0007669"/>
    <property type="project" value="UniProtKB-SubCell"/>
</dbReference>
<dbReference type="GO" id="GO:0005384">
    <property type="term" value="F:manganese ion transmembrane transporter activity"/>
    <property type="evidence" value="ECO:0007669"/>
    <property type="project" value="InterPro"/>
</dbReference>
<evidence type="ECO:0000256" key="3">
    <source>
        <dbReference type="ARBA" id="ARBA00022989"/>
    </source>
</evidence>
<dbReference type="GO" id="GO:0030026">
    <property type="term" value="P:intracellular manganese ion homeostasis"/>
    <property type="evidence" value="ECO:0007669"/>
    <property type="project" value="InterPro"/>
</dbReference>
<protein>
    <submittedName>
        <fullName evidence="6">VIT family protein</fullName>
    </submittedName>
</protein>
<evidence type="ECO:0000256" key="2">
    <source>
        <dbReference type="ARBA" id="ARBA00022692"/>
    </source>
</evidence>
<dbReference type="EMBL" id="JADIMP010000010">
    <property type="protein sequence ID" value="MBO8440921.1"/>
    <property type="molecule type" value="Genomic_DNA"/>
</dbReference>